<dbReference type="Proteomes" id="UP000501387">
    <property type="component" value="Chromosome"/>
</dbReference>
<evidence type="ECO:0000313" key="1">
    <source>
        <dbReference type="EMBL" id="QIM16258.1"/>
    </source>
</evidence>
<gene>
    <name evidence="1" type="ORF">G7067_07210</name>
</gene>
<proteinExistence type="predicted"/>
<protein>
    <submittedName>
        <fullName evidence="1">Uncharacterized protein</fullName>
    </submittedName>
</protein>
<keyword evidence="2" id="KW-1185">Reference proteome</keyword>
<sequence length="67" mass="7678">MLQDFPGEGVDLVEIALQSKELWLTFAVLRMLDSHWRGVCLPEHVLDLAKEAERTWEEAKVKVQSKG</sequence>
<dbReference type="RefSeq" id="WP_166323099.1">
    <property type="nucleotide sequence ID" value="NZ_CP049934.1"/>
</dbReference>
<reference evidence="1 2" key="1">
    <citation type="submission" date="2020-03" db="EMBL/GenBank/DDBJ databases">
        <title>Leucobacter sp. nov., isolated from beetles.</title>
        <authorList>
            <person name="Hyun D.-W."/>
            <person name="Bae J.-W."/>
        </authorList>
    </citation>
    <scope>NUCLEOTIDE SEQUENCE [LARGE SCALE GENOMIC DNA]</scope>
    <source>
        <strain evidence="1 2">HDW9B</strain>
    </source>
</reference>
<evidence type="ECO:0000313" key="2">
    <source>
        <dbReference type="Proteomes" id="UP000501387"/>
    </source>
</evidence>
<dbReference type="AlphaFoldDB" id="A0A6G8FIU6"/>
<organism evidence="1 2">
    <name type="scientific">Leucobacter insecticola</name>
    <dbReference type="NCBI Taxonomy" id="2714934"/>
    <lineage>
        <taxon>Bacteria</taxon>
        <taxon>Bacillati</taxon>
        <taxon>Actinomycetota</taxon>
        <taxon>Actinomycetes</taxon>
        <taxon>Micrococcales</taxon>
        <taxon>Microbacteriaceae</taxon>
        <taxon>Leucobacter</taxon>
    </lineage>
</organism>
<dbReference type="KEGG" id="lins:G7067_07210"/>
<name>A0A6G8FIU6_9MICO</name>
<accession>A0A6G8FIU6</accession>
<dbReference type="EMBL" id="CP049934">
    <property type="protein sequence ID" value="QIM16258.1"/>
    <property type="molecule type" value="Genomic_DNA"/>
</dbReference>